<comment type="caution">
    <text evidence="1">The sequence shown here is derived from an EMBL/GenBank/DDBJ whole genome shotgun (WGS) entry which is preliminary data.</text>
</comment>
<dbReference type="Proteomes" id="UP001206983">
    <property type="component" value="Unassembled WGS sequence"/>
</dbReference>
<proteinExistence type="predicted"/>
<name>A0AAE3L2L7_9EURY</name>
<keyword evidence="2" id="KW-1185">Reference proteome</keyword>
<organism evidence="1 2">
    <name type="scientific">Methanolobus chelungpuianus</name>
    <dbReference type="NCBI Taxonomy" id="502115"/>
    <lineage>
        <taxon>Archaea</taxon>
        <taxon>Methanobacteriati</taxon>
        <taxon>Methanobacteriota</taxon>
        <taxon>Stenosarchaea group</taxon>
        <taxon>Methanomicrobia</taxon>
        <taxon>Methanosarcinales</taxon>
        <taxon>Methanosarcinaceae</taxon>
        <taxon>Methanolobus</taxon>
    </lineage>
</organism>
<dbReference type="AlphaFoldDB" id="A0AAE3L2L7"/>
<evidence type="ECO:0000313" key="2">
    <source>
        <dbReference type="Proteomes" id="UP001206983"/>
    </source>
</evidence>
<sequence>MIPDYLSAFSDNCSIFVLPRKRILPPSGGHREHRKWDCWGQQEEHMKRKPVGLCSLELYHYTCALYDVPAGSFSMTGIIMAKIVREGSLYKFNQQQ</sequence>
<dbReference type="EMBL" id="JTEO01000006">
    <property type="protein sequence ID" value="MCQ6963668.1"/>
    <property type="molecule type" value="Genomic_DNA"/>
</dbReference>
<protein>
    <submittedName>
        <fullName evidence="1">Uncharacterized protein</fullName>
    </submittedName>
</protein>
<gene>
    <name evidence="1" type="ORF">PV02_11510</name>
</gene>
<reference evidence="1 2" key="1">
    <citation type="journal article" date="2011" name="Appl. Environ. Microbiol.">
        <title>Methanogenic archaea isolated from Taiwan's Chelungpu fault.</title>
        <authorList>
            <person name="Wu S.Y."/>
            <person name="Lai M.C."/>
        </authorList>
    </citation>
    <scope>NUCLEOTIDE SEQUENCE [LARGE SCALE GENOMIC DNA]</scope>
    <source>
        <strain evidence="1 2">St545Mb</strain>
    </source>
</reference>
<accession>A0AAE3L2L7</accession>
<evidence type="ECO:0000313" key="1">
    <source>
        <dbReference type="EMBL" id="MCQ6963668.1"/>
    </source>
</evidence>